<feature type="transmembrane region" description="Helical" evidence="2">
    <location>
        <begin position="7"/>
        <end position="25"/>
    </location>
</feature>
<comment type="caution">
    <text evidence="3">The sequence shown here is derived from an EMBL/GenBank/DDBJ whole genome shotgun (WGS) entry which is preliminary data.</text>
</comment>
<accession>A0A409X2S7</accession>
<keyword evidence="4" id="KW-1185">Reference proteome</keyword>
<feature type="transmembrane region" description="Helical" evidence="2">
    <location>
        <begin position="37"/>
        <end position="58"/>
    </location>
</feature>
<organism evidence="3 4">
    <name type="scientific">Psilocybe cyanescens</name>
    <dbReference type="NCBI Taxonomy" id="93625"/>
    <lineage>
        <taxon>Eukaryota</taxon>
        <taxon>Fungi</taxon>
        <taxon>Dikarya</taxon>
        <taxon>Basidiomycota</taxon>
        <taxon>Agaricomycotina</taxon>
        <taxon>Agaricomycetes</taxon>
        <taxon>Agaricomycetidae</taxon>
        <taxon>Agaricales</taxon>
        <taxon>Agaricineae</taxon>
        <taxon>Strophariaceae</taxon>
        <taxon>Psilocybe</taxon>
    </lineage>
</organism>
<evidence type="ECO:0000256" key="1">
    <source>
        <dbReference type="SAM" id="MobiDB-lite"/>
    </source>
</evidence>
<dbReference type="Proteomes" id="UP000283269">
    <property type="component" value="Unassembled WGS sequence"/>
</dbReference>
<dbReference type="InParanoid" id="A0A409X2S7"/>
<evidence type="ECO:0000313" key="4">
    <source>
        <dbReference type="Proteomes" id="UP000283269"/>
    </source>
</evidence>
<feature type="compositionally biased region" description="Polar residues" evidence="1">
    <location>
        <begin position="83"/>
        <end position="106"/>
    </location>
</feature>
<dbReference type="OrthoDB" id="2878498at2759"/>
<keyword evidence="2" id="KW-0472">Membrane</keyword>
<reference evidence="3 4" key="1">
    <citation type="journal article" date="2018" name="Evol. Lett.">
        <title>Horizontal gene cluster transfer increased hallucinogenic mushroom diversity.</title>
        <authorList>
            <person name="Reynolds H.T."/>
            <person name="Vijayakumar V."/>
            <person name="Gluck-Thaler E."/>
            <person name="Korotkin H.B."/>
            <person name="Matheny P.B."/>
            <person name="Slot J.C."/>
        </authorList>
    </citation>
    <scope>NUCLEOTIDE SEQUENCE [LARGE SCALE GENOMIC DNA]</scope>
    <source>
        <strain evidence="3 4">2631</strain>
    </source>
</reference>
<dbReference type="EMBL" id="NHYD01002768">
    <property type="protein sequence ID" value="PPQ85041.1"/>
    <property type="molecule type" value="Genomic_DNA"/>
</dbReference>
<gene>
    <name evidence="3" type="ORF">CVT25_010251</name>
</gene>
<proteinExistence type="predicted"/>
<keyword evidence="2" id="KW-1133">Transmembrane helix</keyword>
<feature type="region of interest" description="Disordered" evidence="1">
    <location>
        <begin position="83"/>
        <end position="134"/>
    </location>
</feature>
<evidence type="ECO:0000313" key="3">
    <source>
        <dbReference type="EMBL" id="PPQ85041.1"/>
    </source>
</evidence>
<protein>
    <submittedName>
        <fullName evidence="3">Uncharacterized protein</fullName>
    </submittedName>
</protein>
<name>A0A409X2S7_PSICY</name>
<sequence length="134" mass="14190">MIIESAAAYALVLLLYAIEIIVPSFSVSGSPMDLADYYIEVIVTVVSMQGMAPTILVARIALTDPNRTEASATLTHISGDLQFRSQQGSGSDRNGNTTGADVNASVQADDAELTPVIEVKRESRTDVTSGDNQV</sequence>
<dbReference type="AlphaFoldDB" id="A0A409X2S7"/>
<evidence type="ECO:0000256" key="2">
    <source>
        <dbReference type="SAM" id="Phobius"/>
    </source>
</evidence>
<keyword evidence="2" id="KW-0812">Transmembrane</keyword>